<dbReference type="InterPro" id="IPR013693">
    <property type="entry name" value="SpoIID/LytB_N"/>
</dbReference>
<organism evidence="3 4">
    <name type="scientific">Eubacterium multiforme</name>
    <dbReference type="NCBI Taxonomy" id="83339"/>
    <lineage>
        <taxon>Bacteria</taxon>
        <taxon>Bacillati</taxon>
        <taxon>Bacillota</taxon>
        <taxon>Clostridia</taxon>
        <taxon>Eubacteriales</taxon>
        <taxon>Eubacteriaceae</taxon>
        <taxon>Eubacterium</taxon>
    </lineage>
</organism>
<reference evidence="3 4" key="1">
    <citation type="submission" date="2023-07" db="EMBL/GenBank/DDBJ databases">
        <title>Genomic Encyclopedia of Type Strains, Phase IV (KMG-IV): sequencing the most valuable type-strain genomes for metagenomic binning, comparative biology and taxonomic classification.</title>
        <authorList>
            <person name="Goeker M."/>
        </authorList>
    </citation>
    <scope>NUCLEOTIDE SEQUENCE [LARGE SCALE GENOMIC DNA]</scope>
    <source>
        <strain evidence="3 4">DSM 20694</strain>
    </source>
</reference>
<evidence type="ECO:0000313" key="4">
    <source>
        <dbReference type="Proteomes" id="UP001228504"/>
    </source>
</evidence>
<dbReference type="InterPro" id="IPR051922">
    <property type="entry name" value="Bact_Sporulation_Assoc"/>
</dbReference>
<dbReference type="InterPro" id="IPR013486">
    <property type="entry name" value="SpoIID/LytB"/>
</dbReference>
<comment type="caution">
    <text evidence="3">The sequence shown here is derived from an EMBL/GenBank/DDBJ whole genome shotgun (WGS) entry which is preliminary data.</text>
</comment>
<dbReference type="NCBIfam" id="TIGR02870">
    <property type="entry name" value="spore_II_D"/>
    <property type="match status" value="1"/>
</dbReference>
<feature type="domain" description="Sporulation stage II protein D amidase enhancer LytB N-terminal" evidence="2">
    <location>
        <begin position="66"/>
        <end position="170"/>
    </location>
</feature>
<dbReference type="NCBIfam" id="TIGR02669">
    <property type="entry name" value="SpoIID_LytB"/>
    <property type="match status" value="1"/>
</dbReference>
<dbReference type="PANTHER" id="PTHR30032">
    <property type="entry name" value="N-ACETYLMURAMOYL-L-ALANINE AMIDASE-RELATED"/>
    <property type="match status" value="1"/>
</dbReference>
<dbReference type="PANTHER" id="PTHR30032:SF4">
    <property type="entry name" value="AMIDASE ENHANCER"/>
    <property type="match status" value="1"/>
</dbReference>
<dbReference type="EMBL" id="JAUSUF010000001">
    <property type="protein sequence ID" value="MDQ0148807.1"/>
    <property type="molecule type" value="Genomic_DNA"/>
</dbReference>
<protein>
    <submittedName>
        <fullName evidence="3">Stage II sporulation protein D</fullName>
    </submittedName>
</protein>
<keyword evidence="1" id="KW-1133">Transmembrane helix</keyword>
<sequence>MRENEILKNLKRIGITTGIILIFMMIIPFILMGSGIKNFSSDGTYYNDNKELSVFIKGKDKVKVYRTKEKKIEEIKVEDYVLGVVSSEMPAKFEIEALKAQSIAARTFYYSKRLKNCNLANGGEICDGVHCQAYMNKKERMSKWEEKERNNNYEKIKKAVEDTKGQVLTYKGKLVLYPQFFSTSSGKTENAEDVFSSEVPYLRSINSLGEEVSPVYESEKELKNKDFINIINLKYKRAKLNEKNIKENIKIKSRTDGGAVDEIQLGKTIISGIEFRKLFDLKSANFTIEYLENKVKIKCKGNGHGVGMSQWGANVMAKEGKKYEDILKHYYTDIEIGKIVYK</sequence>
<feature type="transmembrane region" description="Helical" evidence="1">
    <location>
        <begin position="12"/>
        <end position="31"/>
    </location>
</feature>
<evidence type="ECO:0000259" key="2">
    <source>
        <dbReference type="Pfam" id="PF08486"/>
    </source>
</evidence>
<keyword evidence="1" id="KW-0472">Membrane</keyword>
<evidence type="ECO:0000313" key="3">
    <source>
        <dbReference type="EMBL" id="MDQ0148807.1"/>
    </source>
</evidence>
<dbReference type="InterPro" id="IPR014225">
    <property type="entry name" value="Spore_II_D_firmicutes"/>
</dbReference>
<gene>
    <name evidence="3" type="ORF">J2S18_000724</name>
</gene>
<name>A0ABT9UQ89_9FIRM</name>
<dbReference type="Proteomes" id="UP001228504">
    <property type="component" value="Unassembled WGS sequence"/>
</dbReference>
<keyword evidence="1" id="KW-0812">Transmembrane</keyword>
<accession>A0ABT9UQ89</accession>
<dbReference type="RefSeq" id="WP_307483324.1">
    <property type="nucleotide sequence ID" value="NZ_JAUSUF010000001.1"/>
</dbReference>
<evidence type="ECO:0000256" key="1">
    <source>
        <dbReference type="SAM" id="Phobius"/>
    </source>
</evidence>
<proteinExistence type="predicted"/>
<keyword evidence="4" id="KW-1185">Reference proteome</keyword>
<dbReference type="Pfam" id="PF08486">
    <property type="entry name" value="SpoIID"/>
    <property type="match status" value="1"/>
</dbReference>